<name>A0A841RHK1_9SPIO</name>
<dbReference type="PANTHER" id="PTHR30426:SF0">
    <property type="entry name" value="4-HYDROXY-3-METHYLBUT-2-ENYL DIPHOSPHATE REDUCTASE"/>
    <property type="match status" value="1"/>
</dbReference>
<feature type="binding site" evidence="5">
    <location>
        <position position="74"/>
    </location>
    <ligand>
        <name>dimethylallyl diphosphate</name>
        <dbReference type="ChEBI" id="CHEBI:57623"/>
    </ligand>
</feature>
<comment type="catalytic activity">
    <reaction evidence="5">
        <text>dimethylallyl diphosphate + 2 oxidized [2Fe-2S]-[ferredoxin] + H2O = (2E)-4-hydroxy-3-methylbut-2-enyl diphosphate + 2 reduced [2Fe-2S]-[ferredoxin] + 2 H(+)</text>
        <dbReference type="Rhea" id="RHEA:24825"/>
        <dbReference type="Rhea" id="RHEA-COMP:10000"/>
        <dbReference type="Rhea" id="RHEA-COMP:10001"/>
        <dbReference type="ChEBI" id="CHEBI:15377"/>
        <dbReference type="ChEBI" id="CHEBI:15378"/>
        <dbReference type="ChEBI" id="CHEBI:33737"/>
        <dbReference type="ChEBI" id="CHEBI:33738"/>
        <dbReference type="ChEBI" id="CHEBI:57623"/>
        <dbReference type="ChEBI" id="CHEBI:128753"/>
        <dbReference type="EC" id="1.17.7.4"/>
    </reaction>
</comment>
<feature type="active site" description="Proton donor" evidence="5">
    <location>
        <position position="126"/>
    </location>
</feature>
<dbReference type="EMBL" id="JACHGJ010000013">
    <property type="protein sequence ID" value="MBB6482490.1"/>
    <property type="molecule type" value="Genomic_DNA"/>
</dbReference>
<keyword evidence="4 5" id="KW-0411">Iron-sulfur</keyword>
<comment type="caution">
    <text evidence="5">Lacks conserved residue(s) required for the propagation of feature annotation.</text>
</comment>
<feature type="binding site" evidence="5">
    <location>
        <position position="42"/>
    </location>
    <ligand>
        <name>isopentenyl diphosphate</name>
        <dbReference type="ChEBI" id="CHEBI:128769"/>
    </ligand>
</feature>
<dbReference type="GO" id="GO:0019288">
    <property type="term" value="P:isopentenyl diphosphate biosynthetic process, methylerythritol 4-phosphate pathway"/>
    <property type="evidence" value="ECO:0007669"/>
    <property type="project" value="UniProtKB-UniRule"/>
</dbReference>
<dbReference type="UniPathway" id="UPA00056">
    <property type="reaction ID" value="UER00097"/>
</dbReference>
<comment type="cofactor">
    <cofactor evidence="5">
        <name>[4Fe-4S] cluster</name>
        <dbReference type="ChEBI" id="CHEBI:49883"/>
    </cofactor>
    <text evidence="5">Binds 1 [4Fe-4S] cluster per subunit.</text>
</comment>
<comment type="pathway">
    <text evidence="5">Isoprenoid biosynthesis; isopentenyl diphosphate biosynthesis via DXP pathway; isopentenyl diphosphate from 1-deoxy-D-xylulose 5-phosphate: step 6/6.</text>
</comment>
<dbReference type="GO" id="GO:0016114">
    <property type="term" value="P:terpenoid biosynthetic process"/>
    <property type="evidence" value="ECO:0007669"/>
    <property type="project" value="UniProtKB-UniRule"/>
</dbReference>
<feature type="binding site" evidence="5">
    <location>
        <position position="217"/>
    </location>
    <ligand>
        <name>isopentenyl diphosphate</name>
        <dbReference type="ChEBI" id="CHEBI:128769"/>
    </ligand>
</feature>
<feature type="binding site" evidence="5">
    <location>
        <position position="260"/>
    </location>
    <ligand>
        <name>isopentenyl diphosphate</name>
        <dbReference type="ChEBI" id="CHEBI:128769"/>
    </ligand>
</feature>
<evidence type="ECO:0000313" key="6">
    <source>
        <dbReference type="EMBL" id="MBB6482490.1"/>
    </source>
</evidence>
<comment type="pathway">
    <text evidence="5">Isoprenoid biosynthesis; dimethylallyl diphosphate biosynthesis; dimethylallyl diphosphate from (2E)-4-hydroxy-3-methylbutenyl diphosphate: step 1/1.</text>
</comment>
<evidence type="ECO:0000256" key="2">
    <source>
        <dbReference type="ARBA" id="ARBA00022723"/>
    </source>
</evidence>
<dbReference type="CDD" id="cd13944">
    <property type="entry name" value="lytB_ispH"/>
    <property type="match status" value="1"/>
</dbReference>
<feature type="binding site" evidence="5">
    <location>
        <position position="260"/>
    </location>
    <ligand>
        <name>(2E)-4-hydroxy-3-methylbut-2-enyl diphosphate</name>
        <dbReference type="ChEBI" id="CHEBI:128753"/>
    </ligand>
</feature>
<feature type="binding site" evidence="5">
    <location>
        <position position="219"/>
    </location>
    <ligand>
        <name>dimethylallyl diphosphate</name>
        <dbReference type="ChEBI" id="CHEBI:57623"/>
    </ligand>
</feature>
<dbReference type="Pfam" id="PF02401">
    <property type="entry name" value="LYTB"/>
    <property type="match status" value="1"/>
</dbReference>
<dbReference type="InterPro" id="IPR003451">
    <property type="entry name" value="LytB/IspH"/>
</dbReference>
<keyword evidence="5 6" id="KW-0560">Oxidoreductase</keyword>
<evidence type="ECO:0000256" key="3">
    <source>
        <dbReference type="ARBA" id="ARBA00023004"/>
    </source>
</evidence>
<feature type="binding site" evidence="5">
    <location>
        <position position="74"/>
    </location>
    <ligand>
        <name>isopentenyl diphosphate</name>
        <dbReference type="ChEBI" id="CHEBI:128769"/>
    </ligand>
</feature>
<feature type="binding site" evidence="5">
    <location>
        <position position="124"/>
    </location>
    <ligand>
        <name>dimethylallyl diphosphate</name>
        <dbReference type="ChEBI" id="CHEBI:57623"/>
    </ligand>
</feature>
<dbReference type="GO" id="GO:0051539">
    <property type="term" value="F:4 iron, 4 sulfur cluster binding"/>
    <property type="evidence" value="ECO:0007669"/>
    <property type="project" value="UniProtKB-UniRule"/>
</dbReference>
<feature type="binding site" evidence="5">
    <location>
        <position position="219"/>
    </location>
    <ligand>
        <name>isopentenyl diphosphate</name>
        <dbReference type="ChEBI" id="CHEBI:128769"/>
    </ligand>
</feature>
<evidence type="ECO:0000256" key="1">
    <source>
        <dbReference type="ARBA" id="ARBA00022485"/>
    </source>
</evidence>
<evidence type="ECO:0000313" key="7">
    <source>
        <dbReference type="Proteomes" id="UP000587760"/>
    </source>
</evidence>
<feature type="binding site" evidence="5">
    <location>
        <position position="217"/>
    </location>
    <ligand>
        <name>(2E)-4-hydroxy-3-methylbut-2-enyl diphosphate</name>
        <dbReference type="ChEBI" id="CHEBI:128753"/>
    </ligand>
</feature>
<gene>
    <name evidence="5" type="primary">ispH</name>
    <name evidence="6" type="ORF">HNR50_004190</name>
</gene>
<feature type="binding site" evidence="5">
    <location>
        <position position="42"/>
    </location>
    <ligand>
        <name>(2E)-4-hydroxy-3-methylbut-2-enyl diphosphate</name>
        <dbReference type="ChEBI" id="CHEBI:128753"/>
    </ligand>
</feature>
<dbReference type="GO" id="GO:0051745">
    <property type="term" value="F:4-hydroxy-3-methylbut-2-enyl diphosphate reductase activity"/>
    <property type="evidence" value="ECO:0007669"/>
    <property type="project" value="UniProtKB-UniRule"/>
</dbReference>
<feature type="binding site" evidence="5">
    <location>
        <position position="124"/>
    </location>
    <ligand>
        <name>isopentenyl diphosphate</name>
        <dbReference type="ChEBI" id="CHEBI:128769"/>
    </ligand>
</feature>
<keyword evidence="1 5" id="KW-0004">4Fe-4S</keyword>
<dbReference type="UniPathway" id="UPA00059">
    <property type="reaction ID" value="UER00105"/>
</dbReference>
<feature type="binding site" evidence="5">
    <location>
        <position position="96"/>
    </location>
    <ligand>
        <name>[4Fe-4S] cluster</name>
        <dbReference type="ChEBI" id="CHEBI:49883"/>
    </ligand>
</feature>
<sequence length="276" mass="30118">MKKIIRAKAMGFCMGVERAVAIVQKIADEKEDNAVTLGPIIHNQQIVDKFASLGIPAVESIEEVKEGRAVIRAHGVPLSERKKLEDKGVEIIDGTCPKVIASHKIVQKYSSLGYHIIIVGDKNHGEIKGLAGYADDFDIIGNADEASLINPPDKSMVISQTTIKESEFESVCRVLKEKNRNVIVHNSICSATNDRQNAVKKLAGEVDALLVIGGKNSANTKRLYLTVKEMNVPCWHISTVEEIPPEISSYDTIGLTAGASTPDWIVDEVENSLLHL</sequence>
<dbReference type="Proteomes" id="UP000587760">
    <property type="component" value="Unassembled WGS sequence"/>
</dbReference>
<dbReference type="GO" id="GO:0050992">
    <property type="term" value="P:dimethylallyl diphosphate biosynthetic process"/>
    <property type="evidence" value="ECO:0007669"/>
    <property type="project" value="UniProtKB-UniRule"/>
</dbReference>
<dbReference type="RefSeq" id="WP_184748729.1">
    <property type="nucleotide sequence ID" value="NZ_JACHGJ010000013.1"/>
</dbReference>
<keyword evidence="2 5" id="KW-0479">Metal-binding</keyword>
<feature type="binding site" evidence="5">
    <location>
        <position position="217"/>
    </location>
    <ligand>
        <name>dimethylallyl diphosphate</name>
        <dbReference type="ChEBI" id="CHEBI:57623"/>
    </ligand>
</feature>
<feature type="binding site" evidence="5">
    <location>
        <position position="219"/>
    </location>
    <ligand>
        <name>(2E)-4-hydroxy-3-methylbut-2-enyl diphosphate</name>
        <dbReference type="ChEBI" id="CHEBI:128753"/>
    </ligand>
</feature>
<feature type="binding site" evidence="5">
    <location>
        <position position="124"/>
    </location>
    <ligand>
        <name>(2E)-4-hydroxy-3-methylbut-2-enyl diphosphate</name>
        <dbReference type="ChEBI" id="CHEBI:128753"/>
    </ligand>
</feature>
<feature type="binding site" evidence="5">
    <location>
        <position position="74"/>
    </location>
    <ligand>
        <name>(2E)-4-hydroxy-3-methylbut-2-enyl diphosphate</name>
        <dbReference type="ChEBI" id="CHEBI:128753"/>
    </ligand>
</feature>
<comment type="similarity">
    <text evidence="5">Belongs to the IspH family.</text>
</comment>
<comment type="catalytic activity">
    <reaction evidence="5">
        <text>isopentenyl diphosphate + 2 oxidized [2Fe-2S]-[ferredoxin] + H2O = (2E)-4-hydroxy-3-methylbut-2-enyl diphosphate + 2 reduced [2Fe-2S]-[ferredoxin] + 2 H(+)</text>
        <dbReference type="Rhea" id="RHEA:24488"/>
        <dbReference type="Rhea" id="RHEA-COMP:10000"/>
        <dbReference type="Rhea" id="RHEA-COMP:10001"/>
        <dbReference type="ChEBI" id="CHEBI:15377"/>
        <dbReference type="ChEBI" id="CHEBI:15378"/>
        <dbReference type="ChEBI" id="CHEBI:33737"/>
        <dbReference type="ChEBI" id="CHEBI:33738"/>
        <dbReference type="ChEBI" id="CHEBI:128753"/>
        <dbReference type="ChEBI" id="CHEBI:128769"/>
        <dbReference type="EC" id="1.17.7.4"/>
    </reaction>
</comment>
<evidence type="ECO:0000256" key="4">
    <source>
        <dbReference type="ARBA" id="ARBA00023014"/>
    </source>
</evidence>
<keyword evidence="3 5" id="KW-0408">Iron</keyword>
<dbReference type="GO" id="GO:0046872">
    <property type="term" value="F:metal ion binding"/>
    <property type="evidence" value="ECO:0007669"/>
    <property type="project" value="UniProtKB-KW"/>
</dbReference>
<organism evidence="6 7">
    <name type="scientific">Spirochaeta isovalerica</name>
    <dbReference type="NCBI Taxonomy" id="150"/>
    <lineage>
        <taxon>Bacteria</taxon>
        <taxon>Pseudomonadati</taxon>
        <taxon>Spirochaetota</taxon>
        <taxon>Spirochaetia</taxon>
        <taxon>Spirochaetales</taxon>
        <taxon>Spirochaetaceae</taxon>
        <taxon>Spirochaeta</taxon>
    </lineage>
</organism>
<evidence type="ECO:0000256" key="5">
    <source>
        <dbReference type="HAMAP-Rule" id="MF_00191"/>
    </source>
</evidence>
<feature type="binding site" evidence="5">
    <location>
        <position position="260"/>
    </location>
    <ligand>
        <name>dimethylallyl diphosphate</name>
        <dbReference type="ChEBI" id="CHEBI:57623"/>
    </ligand>
</feature>
<dbReference type="HAMAP" id="MF_00191">
    <property type="entry name" value="IspH"/>
    <property type="match status" value="1"/>
</dbReference>
<comment type="function">
    <text evidence="5">Catalyzes the conversion of 1-hydroxy-2-methyl-2-(E)-butenyl 4-diphosphate (HMBPP) into a mixture of isopentenyl diphosphate (IPP) and dimethylallyl diphosphate (DMAPP). Acts in the terminal step of the DOXP/MEP pathway for isoprenoid precursor biosynthesis.</text>
</comment>
<accession>A0A841RHK1</accession>
<dbReference type="EC" id="1.17.7.4" evidence="5"/>
<feature type="binding site" evidence="5">
    <location>
        <position position="42"/>
    </location>
    <ligand>
        <name>dimethylallyl diphosphate</name>
        <dbReference type="ChEBI" id="CHEBI:57623"/>
    </ligand>
</feature>
<feature type="binding site" evidence="5">
    <location>
        <position position="161"/>
    </location>
    <ligand>
        <name>(2E)-4-hydroxy-3-methylbut-2-enyl diphosphate</name>
        <dbReference type="ChEBI" id="CHEBI:128753"/>
    </ligand>
</feature>
<feature type="binding site" evidence="5">
    <location>
        <position position="189"/>
    </location>
    <ligand>
        <name>[4Fe-4S] cluster</name>
        <dbReference type="ChEBI" id="CHEBI:49883"/>
    </ligand>
</feature>
<keyword evidence="7" id="KW-1185">Reference proteome</keyword>
<dbReference type="NCBIfam" id="TIGR00216">
    <property type="entry name" value="ispH_lytB"/>
    <property type="match status" value="1"/>
</dbReference>
<dbReference type="Gene3D" id="3.40.1010.20">
    <property type="entry name" value="4-hydroxy-3-methylbut-2-enyl diphosphate reductase, catalytic domain"/>
    <property type="match status" value="2"/>
</dbReference>
<keyword evidence="5" id="KW-0414">Isoprene biosynthesis</keyword>
<dbReference type="AlphaFoldDB" id="A0A841RHK1"/>
<comment type="caution">
    <text evidence="6">The sequence shown here is derived from an EMBL/GenBank/DDBJ whole genome shotgun (WGS) entry which is preliminary data.</text>
</comment>
<proteinExistence type="inferred from homology"/>
<dbReference type="Gene3D" id="3.40.50.11270">
    <property type="match status" value="1"/>
</dbReference>
<protein>
    <recommendedName>
        <fullName evidence="5">4-hydroxy-3-methylbut-2-enyl diphosphate reductase</fullName>
        <shortName evidence="5">HMBPP reductase</shortName>
        <ecNumber evidence="5">1.17.7.4</ecNumber>
    </recommendedName>
</protein>
<feature type="binding site" evidence="5">
    <location>
        <position position="13"/>
    </location>
    <ligand>
        <name>[4Fe-4S] cluster</name>
        <dbReference type="ChEBI" id="CHEBI:49883"/>
    </ligand>
</feature>
<reference evidence="6 7" key="1">
    <citation type="submission" date="2020-08" db="EMBL/GenBank/DDBJ databases">
        <title>Genomic Encyclopedia of Type Strains, Phase IV (KMG-IV): sequencing the most valuable type-strain genomes for metagenomic binning, comparative biology and taxonomic classification.</title>
        <authorList>
            <person name="Goeker M."/>
        </authorList>
    </citation>
    <scope>NUCLEOTIDE SEQUENCE [LARGE SCALE GENOMIC DNA]</scope>
    <source>
        <strain evidence="6 7">DSM 2461</strain>
    </source>
</reference>
<dbReference type="PANTHER" id="PTHR30426">
    <property type="entry name" value="4-HYDROXY-3-METHYLBUT-2-ENYL DIPHOSPHATE REDUCTASE"/>
    <property type="match status" value="1"/>
</dbReference>